<evidence type="ECO:0000256" key="5">
    <source>
        <dbReference type="ARBA" id="ARBA00022691"/>
    </source>
</evidence>
<comment type="catalytic activity">
    <reaction evidence="8">
        <text>adenosine(58) in tRNA + S-adenosyl-L-methionine = N(1)-methyladenosine(58) in tRNA + S-adenosyl-L-homocysteine + H(+)</text>
        <dbReference type="Rhea" id="RHEA:43152"/>
        <dbReference type="Rhea" id="RHEA-COMP:10365"/>
        <dbReference type="Rhea" id="RHEA-COMP:10366"/>
        <dbReference type="ChEBI" id="CHEBI:15378"/>
        <dbReference type="ChEBI" id="CHEBI:57856"/>
        <dbReference type="ChEBI" id="CHEBI:59789"/>
        <dbReference type="ChEBI" id="CHEBI:74411"/>
        <dbReference type="ChEBI" id="CHEBI:74491"/>
        <dbReference type="EC" id="2.1.1.220"/>
    </reaction>
</comment>
<dbReference type="InterPro" id="IPR049470">
    <property type="entry name" value="TRM61_C"/>
</dbReference>
<gene>
    <name evidence="11" type="ORF">OEZ85_001440</name>
</gene>
<feature type="region of interest" description="Disordered" evidence="9">
    <location>
        <begin position="253"/>
        <end position="274"/>
    </location>
</feature>
<organism evidence="11 12">
    <name type="scientific">Tetradesmus obliquus</name>
    <name type="common">Green alga</name>
    <name type="synonym">Acutodesmus obliquus</name>
    <dbReference type="NCBI Taxonomy" id="3088"/>
    <lineage>
        <taxon>Eukaryota</taxon>
        <taxon>Viridiplantae</taxon>
        <taxon>Chlorophyta</taxon>
        <taxon>core chlorophytes</taxon>
        <taxon>Chlorophyceae</taxon>
        <taxon>CS clade</taxon>
        <taxon>Sphaeropleales</taxon>
        <taxon>Scenedesmaceae</taxon>
        <taxon>Tetradesmus</taxon>
    </lineage>
</organism>
<keyword evidence="12" id="KW-1185">Reference proteome</keyword>
<dbReference type="Proteomes" id="UP001244341">
    <property type="component" value="Chromosome 15b"/>
</dbReference>
<reference evidence="11 12" key="1">
    <citation type="submission" date="2023-05" db="EMBL/GenBank/DDBJ databases">
        <title>A 100% complete, gapless, phased diploid assembly of the Scenedesmus obliquus UTEX 3031 genome.</title>
        <authorList>
            <person name="Biondi T.C."/>
            <person name="Hanschen E.R."/>
            <person name="Kwon T."/>
            <person name="Eng W."/>
            <person name="Kruse C.P.S."/>
            <person name="Koehler S.I."/>
            <person name="Kunde Y."/>
            <person name="Gleasner C.D."/>
            <person name="You Mak K.T."/>
            <person name="Polle J."/>
            <person name="Hovde B.T."/>
            <person name="Starkenburg S.R."/>
        </authorList>
    </citation>
    <scope>NUCLEOTIDE SEQUENCE [LARGE SCALE GENOMIC DNA]</scope>
    <source>
        <strain evidence="11 12">DOE0152z</strain>
    </source>
</reference>
<dbReference type="EC" id="2.1.1.220" evidence="2 8"/>
<proteinExistence type="inferred from homology"/>
<evidence type="ECO:0000256" key="6">
    <source>
        <dbReference type="ARBA" id="ARBA00022694"/>
    </source>
</evidence>
<keyword evidence="6 8" id="KW-0819">tRNA processing</keyword>
<evidence type="ECO:0000256" key="2">
    <source>
        <dbReference type="ARBA" id="ARBA00012796"/>
    </source>
</evidence>
<accession>A0ABY8US18</accession>
<dbReference type="PANTHER" id="PTHR12133:SF2">
    <property type="entry name" value="TRNA (ADENINE(58)-N(1))-METHYLTRANSFERASE CATALYTIC SUBUNIT TRMT61A"/>
    <property type="match status" value="1"/>
</dbReference>
<evidence type="ECO:0000256" key="1">
    <source>
        <dbReference type="ARBA" id="ARBA00004123"/>
    </source>
</evidence>
<keyword evidence="5 8" id="KW-0949">S-adenosyl-L-methionine</keyword>
<dbReference type="PANTHER" id="PTHR12133">
    <property type="entry name" value="TRNA (ADENINE(58)-N(1))-METHYLTRANSFERASE"/>
    <property type="match status" value="1"/>
</dbReference>
<keyword evidence="4 8" id="KW-0808">Transferase</keyword>
<comment type="subcellular location">
    <subcellularLocation>
        <location evidence="1">Nucleus</location>
    </subcellularLocation>
</comment>
<sequence length="388" mass="41113">MVLPQAATGPGPKLIQEGDLVVVYESYNAIKAVYVDKKGQYANRFGNFQHKDWVGQPYGSRVHCRPPGRGWVYLLAPTAELWTQVLRHRTQILYVADISLVIANLALTPGKVVLESGTGSGSLTHSLARAVAPHGHVHTFDFHQLRADEARAEFDRHGLTGLVTGGHRNIEEQGFPQELHGQADAVFLDLPGPWRVVPSAAACIRPGGNFCSFSPCIEQVQRTCEALDQHGFTDIRTLEVLLRTYEVSTETLHTNAAQTQQPNKQGKKRSRGAAAAAAAADEAAADAAAADAAAADGSEAAAAAAAADPGFLRQVLAKPCMDARGHTGYLTFARRFVAAVALDNGSGGSSDAEEEEDAGEQQAGVAAAADGEERQQHTDSAYESGAGI</sequence>
<feature type="domain" description="tRNA (adenine(58)-N(1))-methyltransferase catalytic subunit TRM61 C-terminal" evidence="10">
    <location>
        <begin position="70"/>
        <end position="334"/>
    </location>
</feature>
<feature type="compositionally biased region" description="Low complexity" evidence="9">
    <location>
        <begin position="360"/>
        <end position="369"/>
    </location>
</feature>
<dbReference type="InterPro" id="IPR014816">
    <property type="entry name" value="tRNA_MeTrfase_Gcd14"/>
</dbReference>
<dbReference type="Gene3D" id="3.10.330.20">
    <property type="match status" value="1"/>
</dbReference>
<dbReference type="CDD" id="cd02440">
    <property type="entry name" value="AdoMet_MTases"/>
    <property type="match status" value="1"/>
</dbReference>
<evidence type="ECO:0000313" key="12">
    <source>
        <dbReference type="Proteomes" id="UP001244341"/>
    </source>
</evidence>
<dbReference type="InterPro" id="IPR029063">
    <property type="entry name" value="SAM-dependent_MTases_sf"/>
</dbReference>
<evidence type="ECO:0000259" key="10">
    <source>
        <dbReference type="Pfam" id="PF08704"/>
    </source>
</evidence>
<dbReference type="Gene3D" id="3.40.50.150">
    <property type="entry name" value="Vaccinia Virus protein VP39"/>
    <property type="match status" value="1"/>
</dbReference>
<dbReference type="PIRSF" id="PIRSF017269">
    <property type="entry name" value="GCD14"/>
    <property type="match status" value="1"/>
</dbReference>
<keyword evidence="3 8" id="KW-0489">Methyltransferase</keyword>
<name>A0ABY8US18_TETOB</name>
<comment type="similarity">
    <text evidence="8">Belongs to the class I-like SAM-binding methyltransferase superfamily. TRM61 family.</text>
</comment>
<dbReference type="SUPFAM" id="SSF53335">
    <property type="entry name" value="S-adenosyl-L-methionine-dependent methyltransferases"/>
    <property type="match status" value="1"/>
</dbReference>
<evidence type="ECO:0000313" key="11">
    <source>
        <dbReference type="EMBL" id="WIA23101.1"/>
    </source>
</evidence>
<feature type="compositionally biased region" description="Polar residues" evidence="9">
    <location>
        <begin position="253"/>
        <end position="264"/>
    </location>
</feature>
<evidence type="ECO:0000256" key="9">
    <source>
        <dbReference type="SAM" id="MobiDB-lite"/>
    </source>
</evidence>
<feature type="region of interest" description="Disordered" evidence="9">
    <location>
        <begin position="344"/>
        <end position="388"/>
    </location>
</feature>
<evidence type="ECO:0000256" key="4">
    <source>
        <dbReference type="ARBA" id="ARBA00022679"/>
    </source>
</evidence>
<protein>
    <recommendedName>
        <fullName evidence="2 8">tRNA (adenine(58)-N(1))-methyltransferase</fullName>
        <ecNumber evidence="2 8">2.1.1.220</ecNumber>
    </recommendedName>
</protein>
<evidence type="ECO:0000256" key="8">
    <source>
        <dbReference type="PIRNR" id="PIRNR017269"/>
    </source>
</evidence>
<dbReference type="EMBL" id="CP126222">
    <property type="protein sequence ID" value="WIA23101.1"/>
    <property type="molecule type" value="Genomic_DNA"/>
</dbReference>
<dbReference type="Pfam" id="PF08704">
    <property type="entry name" value="GCD14"/>
    <property type="match status" value="1"/>
</dbReference>
<keyword evidence="7" id="KW-0539">Nucleus</keyword>
<evidence type="ECO:0000256" key="3">
    <source>
        <dbReference type="ARBA" id="ARBA00022603"/>
    </source>
</evidence>
<evidence type="ECO:0000256" key="7">
    <source>
        <dbReference type="ARBA" id="ARBA00023242"/>
    </source>
</evidence>